<comment type="subcellular location">
    <subcellularLocation>
        <location evidence="1">Membrane</location>
    </subcellularLocation>
</comment>
<feature type="chain" id="PRO_5046253357" description="Ig-like domain-containing protein" evidence="5">
    <location>
        <begin position="27"/>
        <end position="225"/>
    </location>
</feature>
<evidence type="ECO:0000256" key="2">
    <source>
        <dbReference type="ARBA" id="ARBA00023136"/>
    </source>
</evidence>
<dbReference type="AlphaFoldDB" id="A0A8C3FI76"/>
<proteinExistence type="predicted"/>
<dbReference type="InterPro" id="IPR036179">
    <property type="entry name" value="Ig-like_dom_sf"/>
</dbReference>
<evidence type="ECO:0000313" key="7">
    <source>
        <dbReference type="Ensembl" id="ENSCPBP00000006018.1"/>
    </source>
</evidence>
<evidence type="ECO:0000256" key="3">
    <source>
        <dbReference type="ARBA" id="ARBA00023319"/>
    </source>
</evidence>
<dbReference type="Proteomes" id="UP000694380">
    <property type="component" value="Unplaced"/>
</dbReference>
<dbReference type="Pfam" id="PF07686">
    <property type="entry name" value="V-set"/>
    <property type="match status" value="1"/>
</dbReference>
<dbReference type="PROSITE" id="PS50835">
    <property type="entry name" value="IG_LIKE"/>
    <property type="match status" value="1"/>
</dbReference>
<dbReference type="SMART" id="SM00406">
    <property type="entry name" value="IGv"/>
    <property type="match status" value="1"/>
</dbReference>
<keyword evidence="3" id="KW-0393">Immunoglobulin domain</keyword>
<feature type="signal peptide" evidence="5">
    <location>
        <begin position="1"/>
        <end position="26"/>
    </location>
</feature>
<dbReference type="InterPro" id="IPR013783">
    <property type="entry name" value="Ig-like_fold"/>
</dbReference>
<dbReference type="GO" id="GO:0009897">
    <property type="term" value="C:external side of plasma membrane"/>
    <property type="evidence" value="ECO:0007669"/>
    <property type="project" value="TreeGrafter"/>
</dbReference>
<dbReference type="SMART" id="SM00409">
    <property type="entry name" value="IG"/>
    <property type="match status" value="1"/>
</dbReference>
<name>A0A8C3FI76_CHRPI</name>
<dbReference type="InterPro" id="IPR013106">
    <property type="entry name" value="Ig_V-set"/>
</dbReference>
<dbReference type="GO" id="GO:0005102">
    <property type="term" value="F:signaling receptor binding"/>
    <property type="evidence" value="ECO:0007669"/>
    <property type="project" value="TreeGrafter"/>
</dbReference>
<reference evidence="7" key="1">
    <citation type="submission" date="2025-08" db="UniProtKB">
        <authorList>
            <consortium name="Ensembl"/>
        </authorList>
    </citation>
    <scope>IDENTIFICATION</scope>
</reference>
<evidence type="ECO:0000259" key="6">
    <source>
        <dbReference type="PROSITE" id="PS50835"/>
    </source>
</evidence>
<dbReference type="GeneTree" id="ENSGT00940000153527"/>
<sequence>MASVPANGLSPLWSNFLCVLVPLTVNFKVIGPDHPIMVSAGQDALLPCHLFPNTSAQEMEVRWYRSKFSEPVHLYQNEKDQAEQQIPNYQGRTELLKDGIVDGSVVLRIRNITPSDHGQFICFFRSHSFYEEATLELKVTGQMSPLNVTPHCRLHRDRQLLARGLPGKAPSRPGQFVYLPRLQLWPIAAPTGRGSPSKANGGCGKGGQHIPQAAPLPAAPIGLGQ</sequence>
<dbReference type="CDD" id="cd05713">
    <property type="entry name" value="IgV_MOG_like"/>
    <property type="match status" value="1"/>
</dbReference>
<evidence type="ECO:0000256" key="4">
    <source>
        <dbReference type="SAM" id="MobiDB-lite"/>
    </source>
</evidence>
<dbReference type="Gene3D" id="2.60.40.10">
    <property type="entry name" value="Immunoglobulins"/>
    <property type="match status" value="1"/>
</dbReference>
<dbReference type="PANTHER" id="PTHR24100:SF149">
    <property type="entry name" value="BG-LIKE ANTIGEN 1-RELATED"/>
    <property type="match status" value="1"/>
</dbReference>
<accession>A0A8C3FI76</accession>
<dbReference type="InterPro" id="IPR007110">
    <property type="entry name" value="Ig-like_dom"/>
</dbReference>
<organism evidence="7 8">
    <name type="scientific">Chrysemys picta bellii</name>
    <name type="common">Western painted turtle</name>
    <name type="synonym">Emys bellii</name>
    <dbReference type="NCBI Taxonomy" id="8478"/>
    <lineage>
        <taxon>Eukaryota</taxon>
        <taxon>Metazoa</taxon>
        <taxon>Chordata</taxon>
        <taxon>Craniata</taxon>
        <taxon>Vertebrata</taxon>
        <taxon>Euteleostomi</taxon>
        <taxon>Archelosauria</taxon>
        <taxon>Testudinata</taxon>
        <taxon>Testudines</taxon>
        <taxon>Cryptodira</taxon>
        <taxon>Durocryptodira</taxon>
        <taxon>Testudinoidea</taxon>
        <taxon>Emydidae</taxon>
        <taxon>Chrysemys</taxon>
    </lineage>
</organism>
<evidence type="ECO:0000313" key="8">
    <source>
        <dbReference type="Proteomes" id="UP000694380"/>
    </source>
</evidence>
<keyword evidence="8" id="KW-1185">Reference proteome</keyword>
<dbReference type="GO" id="GO:0050852">
    <property type="term" value="P:T cell receptor signaling pathway"/>
    <property type="evidence" value="ECO:0007669"/>
    <property type="project" value="TreeGrafter"/>
</dbReference>
<protein>
    <recommendedName>
        <fullName evidence="6">Ig-like domain-containing protein</fullName>
    </recommendedName>
</protein>
<feature type="domain" description="Ig-like" evidence="6">
    <location>
        <begin position="22"/>
        <end position="140"/>
    </location>
</feature>
<dbReference type="GO" id="GO:0001817">
    <property type="term" value="P:regulation of cytokine production"/>
    <property type="evidence" value="ECO:0007669"/>
    <property type="project" value="TreeGrafter"/>
</dbReference>
<evidence type="ECO:0000256" key="5">
    <source>
        <dbReference type="SAM" id="SignalP"/>
    </source>
</evidence>
<dbReference type="InterPro" id="IPR050504">
    <property type="entry name" value="IgSF_BTN/MOG"/>
</dbReference>
<evidence type="ECO:0000256" key="1">
    <source>
        <dbReference type="ARBA" id="ARBA00004370"/>
    </source>
</evidence>
<dbReference type="PANTHER" id="PTHR24100">
    <property type="entry name" value="BUTYROPHILIN"/>
    <property type="match status" value="1"/>
</dbReference>
<feature type="region of interest" description="Disordered" evidence="4">
    <location>
        <begin position="192"/>
        <end position="225"/>
    </location>
</feature>
<dbReference type="Ensembl" id="ENSCPBT00000007294.1">
    <property type="protein sequence ID" value="ENSCPBP00000006018.1"/>
    <property type="gene ID" value="ENSCPBG00000004798.1"/>
</dbReference>
<reference evidence="7" key="2">
    <citation type="submission" date="2025-09" db="UniProtKB">
        <authorList>
            <consortium name="Ensembl"/>
        </authorList>
    </citation>
    <scope>IDENTIFICATION</scope>
</reference>
<dbReference type="SUPFAM" id="SSF48726">
    <property type="entry name" value="Immunoglobulin"/>
    <property type="match status" value="1"/>
</dbReference>
<keyword evidence="5" id="KW-0732">Signal</keyword>
<feature type="compositionally biased region" description="Low complexity" evidence="4">
    <location>
        <begin position="210"/>
        <end position="225"/>
    </location>
</feature>
<keyword evidence="2" id="KW-0472">Membrane</keyword>
<dbReference type="InterPro" id="IPR003599">
    <property type="entry name" value="Ig_sub"/>
</dbReference>